<keyword evidence="2" id="KW-0732">Signal</keyword>
<name>A0A423TV67_PENVA</name>
<dbReference type="AlphaFoldDB" id="A0A423TV67"/>
<feature type="compositionally biased region" description="Basic and acidic residues" evidence="1">
    <location>
        <begin position="204"/>
        <end position="237"/>
    </location>
</feature>
<evidence type="ECO:0000313" key="3">
    <source>
        <dbReference type="EMBL" id="ROT80363.1"/>
    </source>
</evidence>
<feature type="compositionally biased region" description="Low complexity" evidence="1">
    <location>
        <begin position="242"/>
        <end position="253"/>
    </location>
</feature>
<reference evidence="3 4" key="1">
    <citation type="submission" date="2018-04" db="EMBL/GenBank/DDBJ databases">
        <authorList>
            <person name="Zhang X."/>
            <person name="Yuan J."/>
            <person name="Li F."/>
            <person name="Xiang J."/>
        </authorList>
    </citation>
    <scope>NUCLEOTIDE SEQUENCE [LARGE SCALE GENOMIC DNA]</scope>
    <source>
        <tissue evidence="3">Muscle</tissue>
    </source>
</reference>
<keyword evidence="4" id="KW-1185">Reference proteome</keyword>
<organism evidence="3 4">
    <name type="scientific">Penaeus vannamei</name>
    <name type="common">Whiteleg shrimp</name>
    <name type="synonym">Litopenaeus vannamei</name>
    <dbReference type="NCBI Taxonomy" id="6689"/>
    <lineage>
        <taxon>Eukaryota</taxon>
        <taxon>Metazoa</taxon>
        <taxon>Ecdysozoa</taxon>
        <taxon>Arthropoda</taxon>
        <taxon>Crustacea</taxon>
        <taxon>Multicrustacea</taxon>
        <taxon>Malacostraca</taxon>
        <taxon>Eumalacostraca</taxon>
        <taxon>Eucarida</taxon>
        <taxon>Decapoda</taxon>
        <taxon>Dendrobranchiata</taxon>
        <taxon>Penaeoidea</taxon>
        <taxon>Penaeidae</taxon>
        <taxon>Penaeus</taxon>
    </lineage>
</organism>
<gene>
    <name evidence="3" type="ORF">C7M84_000904</name>
</gene>
<feature type="chain" id="PRO_5019194325" evidence="2">
    <location>
        <begin position="19"/>
        <end position="310"/>
    </location>
</feature>
<reference evidence="3 4" key="2">
    <citation type="submission" date="2019-01" db="EMBL/GenBank/DDBJ databases">
        <title>The decoding of complex shrimp genome reveals the adaptation for benthos swimmer, frequently molting mechanism and breeding impact on genome.</title>
        <authorList>
            <person name="Sun Y."/>
            <person name="Gao Y."/>
            <person name="Yu Y."/>
        </authorList>
    </citation>
    <scope>NUCLEOTIDE SEQUENCE [LARGE SCALE GENOMIC DNA]</scope>
    <source>
        <tissue evidence="3">Muscle</tissue>
    </source>
</reference>
<feature type="signal peptide" evidence="2">
    <location>
        <begin position="1"/>
        <end position="18"/>
    </location>
</feature>
<protein>
    <submittedName>
        <fullName evidence="3">Uncharacterized protein</fullName>
    </submittedName>
</protein>
<feature type="compositionally biased region" description="Pro residues" evidence="1">
    <location>
        <begin position="142"/>
        <end position="164"/>
    </location>
</feature>
<proteinExistence type="predicted"/>
<dbReference type="Proteomes" id="UP000283509">
    <property type="component" value="Unassembled WGS sequence"/>
</dbReference>
<dbReference type="PROSITE" id="PS51257">
    <property type="entry name" value="PROKAR_LIPOPROTEIN"/>
    <property type="match status" value="1"/>
</dbReference>
<evidence type="ECO:0000313" key="4">
    <source>
        <dbReference type="Proteomes" id="UP000283509"/>
    </source>
</evidence>
<dbReference type="EMBL" id="QCYY01001126">
    <property type="protein sequence ID" value="ROT80363.1"/>
    <property type="molecule type" value="Genomic_DNA"/>
</dbReference>
<feature type="region of interest" description="Disordered" evidence="1">
    <location>
        <begin position="141"/>
        <end position="280"/>
    </location>
</feature>
<evidence type="ECO:0000256" key="1">
    <source>
        <dbReference type="SAM" id="MobiDB-lite"/>
    </source>
</evidence>
<sequence length="310" mass="34211">MKLIILTCFLLVASASLAGCDQEPRRGAAAGKVTETPGHGPSSTERDTPGDLQTPASDDVKKLSSTSSLEEGGDFEALLESAAAEAEVDLLKIPVNDTESAASALESEDKITERQAFVSGPNLNPDRLGFAFPHIHHHLPPIHHPPIPRPPPIPKRRPPPLPPIPDHHHDFPPPDFDFDPPDFFENAGLPPPGDEPFGFGAPFETHEHEHDPFFSPHLDDDFPPHDEHFPHDLDLHRTTCLSRRPTTRGTGSTRDSRRRESRASILRSSHSSRSRRDRTLTRKVDLGSRGKCLVFQPPLRKMESPISSLL</sequence>
<dbReference type="OrthoDB" id="6379047at2759"/>
<accession>A0A423TV67</accession>
<feature type="region of interest" description="Disordered" evidence="1">
    <location>
        <begin position="24"/>
        <end position="72"/>
    </location>
</feature>
<comment type="caution">
    <text evidence="3">The sequence shown here is derived from an EMBL/GenBank/DDBJ whole genome shotgun (WGS) entry which is preliminary data.</text>
</comment>
<evidence type="ECO:0000256" key="2">
    <source>
        <dbReference type="SAM" id="SignalP"/>
    </source>
</evidence>